<dbReference type="Gene3D" id="3.40.640.10">
    <property type="entry name" value="Type I PLP-dependent aspartate aminotransferase-like (Major domain)"/>
    <property type="match status" value="1"/>
</dbReference>
<keyword evidence="3" id="KW-0032">Aminotransferase</keyword>
<sequence>MDLPDCYNNVPVVGHSNPRVHDAVAAQLDRLNTNTRYLQRGVVEYAERLAALLPEGVEQTMFTRSGPEANDLALRVAREATGHTGVLVTANAYHG</sequence>
<dbReference type="Gene3D" id="3.90.1150.10">
    <property type="entry name" value="Aspartate Aminotransferase, domain 1"/>
    <property type="match status" value="1"/>
</dbReference>
<dbReference type="Pfam" id="PF00202">
    <property type="entry name" value="Aminotran_3"/>
    <property type="match status" value="1"/>
</dbReference>
<dbReference type="SUPFAM" id="SSF53383">
    <property type="entry name" value="PLP-dependent transferases"/>
    <property type="match status" value="1"/>
</dbReference>
<protein>
    <submittedName>
        <fullName evidence="3">Aminotransferase class III-fold pyridoxal phosphate-dependent enzyme</fullName>
    </submittedName>
</protein>
<organism evidence="3 4">
    <name type="scientific">Pseudoclavibacter caeni</name>
    <dbReference type="NCBI Taxonomy" id="908846"/>
    <lineage>
        <taxon>Bacteria</taxon>
        <taxon>Bacillati</taxon>
        <taxon>Actinomycetota</taxon>
        <taxon>Actinomycetes</taxon>
        <taxon>Micrococcales</taxon>
        <taxon>Microbacteriaceae</taxon>
        <taxon>Pseudoclavibacter</taxon>
    </lineage>
</organism>
<comment type="similarity">
    <text evidence="1">Belongs to the class-III pyridoxal-phosphate-dependent aminotransferase family.</text>
</comment>
<keyword evidence="3" id="KW-0808">Transferase</keyword>
<gene>
    <name evidence="3" type="ORF">F8O02_01790</name>
</gene>
<keyword evidence="4" id="KW-1185">Reference proteome</keyword>
<evidence type="ECO:0000313" key="3">
    <source>
        <dbReference type="EMBL" id="KAB1633682.1"/>
    </source>
</evidence>
<comment type="caution">
    <text evidence="3">The sequence shown here is derived from an EMBL/GenBank/DDBJ whole genome shotgun (WGS) entry which is preliminary data.</text>
</comment>
<proteinExistence type="inferred from homology"/>
<reference evidence="3 4" key="1">
    <citation type="submission" date="2019-09" db="EMBL/GenBank/DDBJ databases">
        <title>Phylogeny of genus Pseudoclavibacter and closely related genus.</title>
        <authorList>
            <person name="Li Y."/>
        </authorList>
    </citation>
    <scope>NUCLEOTIDE SEQUENCE [LARGE SCALE GENOMIC DNA]</scope>
    <source>
        <strain evidence="3 4">JCM 16921</strain>
    </source>
</reference>
<dbReference type="InterPro" id="IPR015421">
    <property type="entry name" value="PyrdxlP-dep_Trfase_major"/>
</dbReference>
<dbReference type="InterPro" id="IPR005814">
    <property type="entry name" value="Aminotrans_3"/>
</dbReference>
<dbReference type="InterPro" id="IPR015422">
    <property type="entry name" value="PyrdxlP-dep_Trfase_small"/>
</dbReference>
<dbReference type="GO" id="GO:0030170">
    <property type="term" value="F:pyridoxal phosphate binding"/>
    <property type="evidence" value="ECO:0007669"/>
    <property type="project" value="InterPro"/>
</dbReference>
<dbReference type="PANTHER" id="PTHR45688">
    <property type="match status" value="1"/>
</dbReference>
<keyword evidence="2" id="KW-0663">Pyridoxal phosphate</keyword>
<evidence type="ECO:0000313" key="4">
    <source>
        <dbReference type="Proteomes" id="UP000481339"/>
    </source>
</evidence>
<evidence type="ECO:0000256" key="2">
    <source>
        <dbReference type="ARBA" id="ARBA00022898"/>
    </source>
</evidence>
<dbReference type="EMBL" id="WBKA01000001">
    <property type="protein sequence ID" value="KAB1633682.1"/>
    <property type="molecule type" value="Genomic_DNA"/>
</dbReference>
<dbReference type="RefSeq" id="WP_158035511.1">
    <property type="nucleotide sequence ID" value="NZ_BAAAZV010000018.1"/>
</dbReference>
<dbReference type="PANTHER" id="PTHR45688:SF13">
    <property type="entry name" value="ALANINE--GLYOXYLATE AMINOTRANSFERASE 2-LIKE"/>
    <property type="match status" value="1"/>
</dbReference>
<dbReference type="AlphaFoldDB" id="A0A7C8BVD8"/>
<accession>A0A7C8BVD8</accession>
<name>A0A7C8BVD8_9MICO</name>
<dbReference type="OrthoDB" id="9801834at2"/>
<dbReference type="InterPro" id="IPR015424">
    <property type="entry name" value="PyrdxlP-dep_Trfase"/>
</dbReference>
<evidence type="ECO:0000256" key="1">
    <source>
        <dbReference type="ARBA" id="ARBA00008954"/>
    </source>
</evidence>
<dbReference type="GO" id="GO:0008483">
    <property type="term" value="F:transaminase activity"/>
    <property type="evidence" value="ECO:0007669"/>
    <property type="project" value="UniProtKB-KW"/>
</dbReference>
<dbReference type="Proteomes" id="UP000481339">
    <property type="component" value="Unassembled WGS sequence"/>
</dbReference>